<feature type="region of interest" description="Disordered" evidence="7">
    <location>
        <begin position="326"/>
        <end position="386"/>
    </location>
</feature>
<reference evidence="8 9" key="1">
    <citation type="journal article" date="2013" name="ISME J.">
        <title>A metabolic model for members of the genus Tetrasphaera involved in enhanced biological phosphorus removal.</title>
        <authorList>
            <person name="Kristiansen R."/>
            <person name="Nguyen H.T.T."/>
            <person name="Saunders A.M."/>
            <person name="Nielsen J.L."/>
            <person name="Wimmer R."/>
            <person name="Le V.Q."/>
            <person name="McIlroy S.J."/>
            <person name="Petrovski S."/>
            <person name="Seviour R.J."/>
            <person name="Calteau A."/>
            <person name="Nielsen K.L."/>
            <person name="Nielsen P.H."/>
        </authorList>
    </citation>
    <scope>NUCLEOTIDE SEQUENCE [LARGE SCALE GENOMIC DNA]</scope>
    <source>
        <strain evidence="8 9">T1-X7</strain>
    </source>
</reference>
<proteinExistence type="predicted"/>
<dbReference type="STRING" id="1194083.BN12_100003"/>
<sequence>MPSPYASPFRPPYRSVTSAASAIADAVTTGGFRAGWSVVRRMPERTAYNLFDAAAEMVHYRDGRDVQQLRRNYARVRPELSRSALEVLVLQGVQSYLRYWCEAFRLPELSHGQIRERMRLDNDAQVRAILADGRPWIGFLGHLGNWDLAGAWSEIALAHVVTVAERLKPEEVFEEFLRFREGLGMRILPLTGGGNVFGELRSVLAEGRPLLMPLLADRDLTRHGVRVQLCGHEASVAVGPAALAVATGAPLFPVSVHYEPAPELRGRWRTVATIHDEVVDPGVGTTRERVAAMSQGCADALGAAIREHTQDWHMMQKVFTADLDDRARDGASSRGASDRGASDGQDVDGGAFGRRPAGLREGPRGRSLRGPHLTTARDPRPPRTAT</sequence>
<keyword evidence="5" id="KW-0472">Membrane</keyword>
<dbReference type="InterPro" id="IPR004960">
    <property type="entry name" value="LipA_acyltrans"/>
</dbReference>
<dbReference type="PANTHER" id="PTHR30606">
    <property type="entry name" value="LIPID A BIOSYNTHESIS LAUROYL ACYLTRANSFERASE"/>
    <property type="match status" value="1"/>
</dbReference>
<dbReference type="Pfam" id="PF03279">
    <property type="entry name" value="Lip_A_acyltrans"/>
    <property type="match status" value="1"/>
</dbReference>
<feature type="compositionally biased region" description="Basic and acidic residues" evidence="7">
    <location>
        <begin position="375"/>
        <end position="386"/>
    </location>
</feature>
<evidence type="ECO:0000256" key="3">
    <source>
        <dbReference type="ARBA" id="ARBA00022519"/>
    </source>
</evidence>
<dbReference type="GO" id="GO:0005886">
    <property type="term" value="C:plasma membrane"/>
    <property type="evidence" value="ECO:0007669"/>
    <property type="project" value="UniProtKB-SubCell"/>
</dbReference>
<organism evidence="8 9">
    <name type="scientific">Nostocoides japonicum T1-X7</name>
    <dbReference type="NCBI Taxonomy" id="1194083"/>
    <lineage>
        <taxon>Bacteria</taxon>
        <taxon>Bacillati</taxon>
        <taxon>Actinomycetota</taxon>
        <taxon>Actinomycetes</taxon>
        <taxon>Micrococcales</taxon>
        <taxon>Intrasporangiaceae</taxon>
        <taxon>Nostocoides</taxon>
    </lineage>
</organism>
<evidence type="ECO:0000313" key="9">
    <source>
        <dbReference type="Proteomes" id="UP000035721"/>
    </source>
</evidence>
<evidence type="ECO:0000256" key="1">
    <source>
        <dbReference type="ARBA" id="ARBA00004533"/>
    </source>
</evidence>
<keyword evidence="6 8" id="KW-0012">Acyltransferase</keyword>
<dbReference type="AlphaFoldDB" id="A0A077LVE2"/>
<evidence type="ECO:0000256" key="5">
    <source>
        <dbReference type="ARBA" id="ARBA00023136"/>
    </source>
</evidence>
<dbReference type="EC" id="2.3.1.-" evidence="8"/>
<keyword evidence="2" id="KW-1003">Cell membrane</keyword>
<protein>
    <submittedName>
        <fullName evidence="8">Lipid A biosynthesis lauroyl acyltransferase</fullName>
        <ecNumber evidence="8">2.3.1.-</ecNumber>
    </submittedName>
</protein>
<comment type="subcellular location">
    <subcellularLocation>
        <location evidence="1">Cell inner membrane</location>
    </subcellularLocation>
</comment>
<evidence type="ECO:0000313" key="8">
    <source>
        <dbReference type="EMBL" id="CCH75974.1"/>
    </source>
</evidence>
<dbReference type="EMBL" id="CAJB01000002">
    <property type="protein sequence ID" value="CCH75974.1"/>
    <property type="molecule type" value="Genomic_DNA"/>
</dbReference>
<evidence type="ECO:0000256" key="2">
    <source>
        <dbReference type="ARBA" id="ARBA00022475"/>
    </source>
</evidence>
<dbReference type="RefSeq" id="WP_083454357.1">
    <property type="nucleotide sequence ID" value="NZ_HF570958.1"/>
</dbReference>
<dbReference type="CDD" id="cd07984">
    <property type="entry name" value="LPLAT_LABLAT-like"/>
    <property type="match status" value="1"/>
</dbReference>
<dbReference type="GO" id="GO:0016746">
    <property type="term" value="F:acyltransferase activity"/>
    <property type="evidence" value="ECO:0007669"/>
    <property type="project" value="UniProtKB-KW"/>
</dbReference>
<keyword evidence="3" id="KW-0997">Cell inner membrane</keyword>
<dbReference type="Proteomes" id="UP000035721">
    <property type="component" value="Unassembled WGS sequence"/>
</dbReference>
<name>A0A077LVE2_9MICO</name>
<dbReference type="OrthoDB" id="9803456at2"/>
<dbReference type="PANTHER" id="PTHR30606:SF10">
    <property type="entry name" value="PHOSPHATIDYLINOSITOL MANNOSIDE ACYLTRANSFERASE"/>
    <property type="match status" value="1"/>
</dbReference>
<evidence type="ECO:0000256" key="7">
    <source>
        <dbReference type="SAM" id="MobiDB-lite"/>
    </source>
</evidence>
<comment type="caution">
    <text evidence="8">The sequence shown here is derived from an EMBL/GenBank/DDBJ whole genome shotgun (WGS) entry which is preliminary data.</text>
</comment>
<dbReference type="NCBIfam" id="NF005919">
    <property type="entry name" value="PRK07920.1"/>
    <property type="match status" value="1"/>
</dbReference>
<accession>A0A077LVE2</accession>
<keyword evidence="4 8" id="KW-0808">Transferase</keyword>
<evidence type="ECO:0000256" key="6">
    <source>
        <dbReference type="ARBA" id="ARBA00023315"/>
    </source>
</evidence>
<gene>
    <name evidence="8" type="ORF">BN12_100003</name>
</gene>
<keyword evidence="9" id="KW-1185">Reference proteome</keyword>
<dbReference type="GO" id="GO:0009247">
    <property type="term" value="P:glycolipid biosynthetic process"/>
    <property type="evidence" value="ECO:0007669"/>
    <property type="project" value="UniProtKB-ARBA"/>
</dbReference>
<evidence type="ECO:0000256" key="4">
    <source>
        <dbReference type="ARBA" id="ARBA00022679"/>
    </source>
</evidence>
<feature type="compositionally biased region" description="Basic and acidic residues" evidence="7">
    <location>
        <begin position="326"/>
        <end position="341"/>
    </location>
</feature>